<evidence type="ECO:0000313" key="1">
    <source>
        <dbReference type="EMBL" id="MCU6796045.1"/>
    </source>
</evidence>
<name>A0ABT2UN17_9BACL</name>
<keyword evidence="2" id="KW-1185">Reference proteome</keyword>
<evidence type="ECO:0000313" key="2">
    <source>
        <dbReference type="Proteomes" id="UP001652445"/>
    </source>
</evidence>
<dbReference type="EMBL" id="JAOQIO010000097">
    <property type="protein sequence ID" value="MCU6796045.1"/>
    <property type="molecule type" value="Genomic_DNA"/>
</dbReference>
<reference evidence="1 2" key="1">
    <citation type="submission" date="2022-09" db="EMBL/GenBank/DDBJ databases">
        <authorList>
            <person name="Han X.L."/>
            <person name="Wang Q."/>
            <person name="Lu T."/>
        </authorList>
    </citation>
    <scope>NUCLEOTIDE SEQUENCE [LARGE SCALE GENOMIC DNA]</scope>
    <source>
        <strain evidence="1 2">WQ 127069</strain>
    </source>
</reference>
<keyword evidence="1" id="KW-0378">Hydrolase</keyword>
<dbReference type="GO" id="GO:0016787">
    <property type="term" value="F:hydrolase activity"/>
    <property type="evidence" value="ECO:0007669"/>
    <property type="project" value="UniProtKB-KW"/>
</dbReference>
<dbReference type="InterPro" id="IPR036514">
    <property type="entry name" value="SGNH_hydro_sf"/>
</dbReference>
<comment type="caution">
    <text evidence="1">The sequence shown here is derived from an EMBL/GenBank/DDBJ whole genome shotgun (WGS) entry which is preliminary data.</text>
</comment>
<dbReference type="Proteomes" id="UP001652445">
    <property type="component" value="Unassembled WGS sequence"/>
</dbReference>
<organism evidence="1 2">
    <name type="scientific">Paenibacillus baimaensis</name>
    <dbReference type="NCBI Taxonomy" id="2982185"/>
    <lineage>
        <taxon>Bacteria</taxon>
        <taxon>Bacillati</taxon>
        <taxon>Bacillota</taxon>
        <taxon>Bacilli</taxon>
        <taxon>Bacillales</taxon>
        <taxon>Paenibacillaceae</taxon>
        <taxon>Paenibacillus</taxon>
    </lineage>
</organism>
<proteinExistence type="predicted"/>
<sequence>MKPTVFVVGDSISVHYGPFLKRMTSSRFEYTTRGYVEEALKNLDVPVGANSGDSRAVLDFLKNEYIRNSTYDTLLVNCGLHDIKIKNGAAGPQINELEYADNLQAIADLSSKMAQQVFWISTTPVVDAIHNNRNVGFRRYREDALRYNRIAEHVAAGAHVSLIDLYTFTASLGDDIYCDHVHFREDIRALQAAFISGYLFST</sequence>
<protein>
    <submittedName>
        <fullName evidence="1">SGNH/GDSL hydrolase family protein</fullName>
    </submittedName>
</protein>
<dbReference type="RefSeq" id="WP_262686900.1">
    <property type="nucleotide sequence ID" value="NZ_JAOQIO010000097.1"/>
</dbReference>
<dbReference type="SUPFAM" id="SSF52266">
    <property type="entry name" value="SGNH hydrolase"/>
    <property type="match status" value="1"/>
</dbReference>
<dbReference type="Gene3D" id="3.40.50.1110">
    <property type="entry name" value="SGNH hydrolase"/>
    <property type="match status" value="1"/>
</dbReference>
<gene>
    <name evidence="1" type="ORF">OB236_28380</name>
</gene>
<dbReference type="CDD" id="cd00229">
    <property type="entry name" value="SGNH_hydrolase"/>
    <property type="match status" value="1"/>
</dbReference>
<accession>A0ABT2UN17</accession>